<dbReference type="InterPro" id="IPR023365">
    <property type="entry name" value="Sortase_dom-sf"/>
</dbReference>
<dbReference type="NCBIfam" id="TIGR01076">
    <property type="entry name" value="sortase_fam"/>
    <property type="match status" value="1"/>
</dbReference>
<dbReference type="Gene3D" id="2.40.260.10">
    <property type="entry name" value="Sortase"/>
    <property type="match status" value="1"/>
</dbReference>
<evidence type="ECO:0000313" key="3">
    <source>
        <dbReference type="EMBL" id="KKS46050.1"/>
    </source>
</evidence>
<evidence type="ECO:0000313" key="4">
    <source>
        <dbReference type="Proteomes" id="UP000034320"/>
    </source>
</evidence>
<reference evidence="3 4" key="1">
    <citation type="journal article" date="2015" name="Nature">
        <title>rRNA introns, odd ribosomes, and small enigmatic genomes across a large radiation of phyla.</title>
        <authorList>
            <person name="Brown C.T."/>
            <person name="Hug L.A."/>
            <person name="Thomas B.C."/>
            <person name="Sharon I."/>
            <person name="Castelle C.J."/>
            <person name="Singh A."/>
            <person name="Wilkins M.J."/>
            <person name="Williams K.H."/>
            <person name="Banfield J.F."/>
        </authorList>
    </citation>
    <scope>NUCLEOTIDE SEQUENCE [LARGE SCALE GENOMIC DNA]</scope>
</reference>
<keyword evidence="1" id="KW-0378">Hydrolase</keyword>
<keyword evidence="2" id="KW-0812">Transmembrane</keyword>
<dbReference type="InterPro" id="IPR005754">
    <property type="entry name" value="Sortase"/>
</dbReference>
<dbReference type="Proteomes" id="UP000034320">
    <property type="component" value="Unassembled WGS sequence"/>
</dbReference>
<accession>A0A0G0ZBF0</accession>
<organism evidence="3 4">
    <name type="scientific">Candidatus Gottesmanbacteria bacterium GW2011_GWA2_42_18</name>
    <dbReference type="NCBI Taxonomy" id="1618442"/>
    <lineage>
        <taxon>Bacteria</taxon>
        <taxon>Candidatus Gottesmaniibacteriota</taxon>
    </lineage>
</organism>
<keyword evidence="2" id="KW-1133">Transmembrane helix</keyword>
<feature type="transmembrane region" description="Helical" evidence="2">
    <location>
        <begin position="21"/>
        <end position="47"/>
    </location>
</feature>
<dbReference type="AlphaFoldDB" id="A0A0G0ZBF0"/>
<protein>
    <submittedName>
        <fullName evidence="3">Sortase family protein, LPXTG-site transpeptidase</fullName>
    </submittedName>
</protein>
<evidence type="ECO:0000256" key="2">
    <source>
        <dbReference type="SAM" id="Phobius"/>
    </source>
</evidence>
<dbReference type="SUPFAM" id="SSF63817">
    <property type="entry name" value="Sortase"/>
    <property type="match status" value="1"/>
</dbReference>
<evidence type="ECO:0000256" key="1">
    <source>
        <dbReference type="ARBA" id="ARBA00022801"/>
    </source>
</evidence>
<name>A0A0G0ZBF0_9BACT</name>
<keyword evidence="2" id="KW-0472">Membrane</keyword>
<proteinExistence type="predicted"/>
<sequence>MALYSYTKNKKTPLRRFLSALSFLFIFSGILILIWVLYPILAFQFYYSPKFATLMRPVSEADESENLAANLYRSLSSNFIDYTRASVWFPKAESVKLSDNLNNYSLSIPRLAIKDAFVEIGGDDLAKSLIHFTGPKPGQIGNPVIFGHSTLLWFYNPSDYKSIFSKLPELEENNEIIIESDKVFYTYRIYEMFITSPTDLSVLNQTDKEEILTLVTCVPPGTYLKRFIVKARLVKV</sequence>
<dbReference type="GO" id="GO:0016787">
    <property type="term" value="F:hydrolase activity"/>
    <property type="evidence" value="ECO:0007669"/>
    <property type="project" value="UniProtKB-KW"/>
</dbReference>
<dbReference type="Pfam" id="PF04203">
    <property type="entry name" value="Sortase"/>
    <property type="match status" value="1"/>
</dbReference>
<gene>
    <name evidence="3" type="ORF">UV09_C0023G0004</name>
</gene>
<comment type="caution">
    <text evidence="3">The sequence shown here is derived from an EMBL/GenBank/DDBJ whole genome shotgun (WGS) entry which is preliminary data.</text>
</comment>
<dbReference type="EMBL" id="LCDD01000023">
    <property type="protein sequence ID" value="KKS46050.1"/>
    <property type="molecule type" value="Genomic_DNA"/>
</dbReference>